<dbReference type="EMBL" id="CAXLJM020000081">
    <property type="protein sequence ID" value="CAL8130290.1"/>
    <property type="molecule type" value="Genomic_DNA"/>
</dbReference>
<dbReference type="PROSITE" id="PS50850">
    <property type="entry name" value="MFS"/>
    <property type="match status" value="1"/>
</dbReference>
<dbReference type="InterPro" id="IPR020846">
    <property type="entry name" value="MFS_dom"/>
</dbReference>
<keyword evidence="2" id="KW-0472">Membrane</keyword>
<keyword evidence="5" id="KW-1185">Reference proteome</keyword>
<comment type="caution">
    <text evidence="4">The sequence shown here is derived from an EMBL/GenBank/DDBJ whole genome shotgun (WGS) entry which is preliminary data.</text>
</comment>
<dbReference type="InterPro" id="IPR050549">
    <property type="entry name" value="MFS_Trehalose_Transporter"/>
</dbReference>
<keyword evidence="2" id="KW-0812">Transmembrane</keyword>
<evidence type="ECO:0000256" key="2">
    <source>
        <dbReference type="SAM" id="Phobius"/>
    </source>
</evidence>
<evidence type="ECO:0000313" key="4">
    <source>
        <dbReference type="EMBL" id="CAL8130290.1"/>
    </source>
</evidence>
<accession>A0ABP1RLN3</accession>
<dbReference type="PANTHER" id="PTHR48021">
    <property type="match status" value="1"/>
</dbReference>
<comment type="subcellular location">
    <subcellularLocation>
        <location evidence="1">Membrane</location>
        <topology evidence="1">Multi-pass membrane protein</topology>
    </subcellularLocation>
</comment>
<evidence type="ECO:0000313" key="5">
    <source>
        <dbReference type="Proteomes" id="UP001642540"/>
    </source>
</evidence>
<feature type="domain" description="Major facilitator superfamily (MFS) profile" evidence="3">
    <location>
        <begin position="28"/>
        <end position="134"/>
    </location>
</feature>
<reference evidence="4 5" key="1">
    <citation type="submission" date="2024-08" db="EMBL/GenBank/DDBJ databases">
        <authorList>
            <person name="Cucini C."/>
            <person name="Frati F."/>
        </authorList>
    </citation>
    <scope>NUCLEOTIDE SEQUENCE [LARGE SCALE GENOMIC DNA]</scope>
</reference>
<sequence length="134" mass="14491">MTETEQSYFQEQDKNKLINPVDIRQYLSCGILSLGGILGGTVKGWSSTALPSIQSSNHSPDLNKTDISWIVSHVTLGFLIGCPIGGFLIRKIGRKNSLLFSSIPSLIGWVALPSPLQILMLYAGRFLTGVGLSV</sequence>
<dbReference type="InterPro" id="IPR011701">
    <property type="entry name" value="MFS"/>
</dbReference>
<dbReference type="Proteomes" id="UP001642540">
    <property type="component" value="Unassembled WGS sequence"/>
</dbReference>
<dbReference type="Gene3D" id="1.20.1250.20">
    <property type="entry name" value="MFS general substrate transporter like domains"/>
    <property type="match status" value="1"/>
</dbReference>
<gene>
    <name evidence="4" type="ORF">ODALV1_LOCUS23659</name>
</gene>
<keyword evidence="2" id="KW-1133">Transmembrane helix</keyword>
<evidence type="ECO:0000259" key="3">
    <source>
        <dbReference type="PROSITE" id="PS50850"/>
    </source>
</evidence>
<proteinExistence type="predicted"/>
<organism evidence="4 5">
    <name type="scientific">Orchesella dallaii</name>
    <dbReference type="NCBI Taxonomy" id="48710"/>
    <lineage>
        <taxon>Eukaryota</taxon>
        <taxon>Metazoa</taxon>
        <taxon>Ecdysozoa</taxon>
        <taxon>Arthropoda</taxon>
        <taxon>Hexapoda</taxon>
        <taxon>Collembola</taxon>
        <taxon>Entomobryomorpha</taxon>
        <taxon>Entomobryoidea</taxon>
        <taxon>Orchesellidae</taxon>
        <taxon>Orchesellinae</taxon>
        <taxon>Orchesella</taxon>
    </lineage>
</organism>
<dbReference type="PANTHER" id="PTHR48021:SF1">
    <property type="entry name" value="GH07001P-RELATED"/>
    <property type="match status" value="1"/>
</dbReference>
<evidence type="ECO:0000256" key="1">
    <source>
        <dbReference type="ARBA" id="ARBA00004141"/>
    </source>
</evidence>
<dbReference type="SUPFAM" id="SSF103473">
    <property type="entry name" value="MFS general substrate transporter"/>
    <property type="match status" value="1"/>
</dbReference>
<feature type="transmembrane region" description="Helical" evidence="2">
    <location>
        <begin position="98"/>
        <end position="123"/>
    </location>
</feature>
<protein>
    <recommendedName>
        <fullName evidence="3">Major facilitator superfamily (MFS) profile domain-containing protein</fullName>
    </recommendedName>
</protein>
<feature type="transmembrane region" description="Helical" evidence="2">
    <location>
        <begin position="67"/>
        <end position="89"/>
    </location>
</feature>
<name>A0ABP1RLN3_9HEXA</name>
<dbReference type="Pfam" id="PF07690">
    <property type="entry name" value="MFS_1"/>
    <property type="match status" value="1"/>
</dbReference>
<dbReference type="InterPro" id="IPR036259">
    <property type="entry name" value="MFS_trans_sf"/>
</dbReference>